<keyword evidence="2" id="KW-1185">Reference proteome</keyword>
<evidence type="ECO:0000313" key="2">
    <source>
        <dbReference type="Proteomes" id="UP000823561"/>
    </source>
</evidence>
<comment type="caution">
    <text evidence="1">The sequence shown here is derived from an EMBL/GenBank/DDBJ whole genome shotgun (WGS) entry which is preliminary data.</text>
</comment>
<accession>A0AAV6HFK1</accession>
<gene>
    <name evidence="1" type="ORF">AALO_G00009740</name>
</gene>
<dbReference type="Proteomes" id="UP000823561">
    <property type="component" value="Chromosome 1"/>
</dbReference>
<protein>
    <submittedName>
        <fullName evidence="1">Uncharacterized protein</fullName>
    </submittedName>
</protein>
<evidence type="ECO:0000313" key="1">
    <source>
        <dbReference type="EMBL" id="KAG5285988.1"/>
    </source>
</evidence>
<sequence>MGSTGINLSKNDGEDDATSIHFPVQRLCELDCADLEHTGPARTGCSPHCTLTSETPGKLPDQLQLEDPETTLHETDPPYSGYICTTTSPSLRIKNALTCSSEPK</sequence>
<organism evidence="1 2">
    <name type="scientific">Alosa alosa</name>
    <name type="common">allis shad</name>
    <dbReference type="NCBI Taxonomy" id="278164"/>
    <lineage>
        <taxon>Eukaryota</taxon>
        <taxon>Metazoa</taxon>
        <taxon>Chordata</taxon>
        <taxon>Craniata</taxon>
        <taxon>Vertebrata</taxon>
        <taxon>Euteleostomi</taxon>
        <taxon>Actinopterygii</taxon>
        <taxon>Neopterygii</taxon>
        <taxon>Teleostei</taxon>
        <taxon>Clupei</taxon>
        <taxon>Clupeiformes</taxon>
        <taxon>Clupeoidei</taxon>
        <taxon>Clupeidae</taxon>
        <taxon>Alosa</taxon>
    </lineage>
</organism>
<reference evidence="1 2" key="1">
    <citation type="submission" date="2020-10" db="EMBL/GenBank/DDBJ databases">
        <title>Chromosome-scale genome assembly of the Allis shad, Alosa alosa.</title>
        <authorList>
            <person name="Margot Z."/>
            <person name="Christophe K."/>
            <person name="Cabau C."/>
            <person name="Louis A."/>
            <person name="Berthelot C."/>
            <person name="Parey E."/>
            <person name="Roest Crollius H."/>
            <person name="Montfort J."/>
            <person name="Robinson-Rechavi M."/>
            <person name="Bucao C."/>
            <person name="Bouchez O."/>
            <person name="Gislard M."/>
            <person name="Lluch J."/>
            <person name="Milhes M."/>
            <person name="Lampietro C."/>
            <person name="Lopez Roques C."/>
            <person name="Donnadieu C."/>
            <person name="Braasch I."/>
            <person name="Desvignes T."/>
            <person name="Postlethwait J."/>
            <person name="Bobe J."/>
            <person name="Guiguen Y."/>
        </authorList>
    </citation>
    <scope>NUCLEOTIDE SEQUENCE [LARGE SCALE GENOMIC DNA]</scope>
    <source>
        <strain evidence="1">M-15738</strain>
        <tissue evidence="1">Blood</tissue>
    </source>
</reference>
<dbReference type="AlphaFoldDB" id="A0AAV6HFK1"/>
<dbReference type="EMBL" id="JADWDJ010000001">
    <property type="protein sequence ID" value="KAG5285988.1"/>
    <property type="molecule type" value="Genomic_DNA"/>
</dbReference>
<proteinExistence type="predicted"/>
<name>A0AAV6HFK1_9TELE</name>